<feature type="domain" description="Glycosyl transferase family 1" evidence="1">
    <location>
        <begin position="2"/>
        <end position="102"/>
    </location>
</feature>
<dbReference type="CDD" id="cd03801">
    <property type="entry name" value="GT4_PimA-like"/>
    <property type="match status" value="1"/>
</dbReference>
<keyword evidence="2" id="KW-0328">Glycosyltransferase</keyword>
<dbReference type="Proteomes" id="UP000011513">
    <property type="component" value="Unassembled WGS sequence"/>
</dbReference>
<dbReference type="InParanoid" id="M0D797"/>
<dbReference type="Gene3D" id="3.40.50.2000">
    <property type="entry name" value="Glycogen Phosphorylase B"/>
    <property type="match status" value="2"/>
</dbReference>
<dbReference type="AlphaFoldDB" id="M0D797"/>
<name>M0D797_HALPD</name>
<evidence type="ECO:0000259" key="1">
    <source>
        <dbReference type="Pfam" id="PF00534"/>
    </source>
</evidence>
<protein>
    <submittedName>
        <fullName evidence="2">Phosphatidylinositol alpha-mannosyltransferase</fullName>
    </submittedName>
</protein>
<organism evidence="2 3">
    <name type="scientific">Halogeometricum pallidum JCM 14848</name>
    <dbReference type="NCBI Taxonomy" id="1227487"/>
    <lineage>
        <taxon>Archaea</taxon>
        <taxon>Methanobacteriati</taxon>
        <taxon>Methanobacteriota</taxon>
        <taxon>Stenosarchaea group</taxon>
        <taxon>Halobacteria</taxon>
        <taxon>Halobacteriales</taxon>
        <taxon>Haloferacaceae</taxon>
        <taxon>Halogeometricum</taxon>
    </lineage>
</organism>
<dbReference type="InterPro" id="IPR001296">
    <property type="entry name" value="Glyco_trans_1"/>
</dbReference>
<dbReference type="SUPFAM" id="SSF53756">
    <property type="entry name" value="UDP-Glycosyltransferase/glycogen phosphorylase"/>
    <property type="match status" value="1"/>
</dbReference>
<evidence type="ECO:0000313" key="2">
    <source>
        <dbReference type="EMBL" id="ELZ31376.1"/>
    </source>
</evidence>
<keyword evidence="2" id="KW-0808">Transferase</keyword>
<keyword evidence="3" id="KW-1185">Reference proteome</keyword>
<proteinExistence type="predicted"/>
<comment type="caution">
    <text evidence="2">The sequence shown here is derived from an EMBL/GenBank/DDBJ whole genome shotgun (WGS) entry which is preliminary data.</text>
</comment>
<evidence type="ECO:0000313" key="3">
    <source>
        <dbReference type="Proteomes" id="UP000011513"/>
    </source>
</evidence>
<dbReference type="PANTHER" id="PTHR45947">
    <property type="entry name" value="SULFOQUINOVOSYL TRANSFERASE SQD2"/>
    <property type="match status" value="1"/>
</dbReference>
<accession>M0D797</accession>
<dbReference type="Pfam" id="PF00534">
    <property type="entry name" value="Glycos_transf_1"/>
    <property type="match status" value="1"/>
</dbReference>
<dbReference type="PANTHER" id="PTHR45947:SF3">
    <property type="entry name" value="SULFOQUINOVOSYL TRANSFERASE SQD2"/>
    <property type="match status" value="1"/>
</dbReference>
<dbReference type="InterPro" id="IPR050194">
    <property type="entry name" value="Glycosyltransferase_grp1"/>
</dbReference>
<gene>
    <name evidence="2" type="ORF">C474_08742</name>
</gene>
<sequence>MSNAVRIPGFIPESEKPLYMNAADVFVLPSVTAASEVFPLVLLEAAAAQTPVVASQFDTIESIVGPNEMGSFLEPGSVESVTDELERFYEDEEMRRETTENALHVAQERKWDGIAKQYYKLYRSVLE</sequence>
<dbReference type="eggNOG" id="arCOG01403">
    <property type="taxonomic scope" value="Archaea"/>
</dbReference>
<dbReference type="GO" id="GO:0016757">
    <property type="term" value="F:glycosyltransferase activity"/>
    <property type="evidence" value="ECO:0007669"/>
    <property type="project" value="UniProtKB-KW"/>
</dbReference>
<dbReference type="EMBL" id="AOIV01000021">
    <property type="protein sequence ID" value="ELZ31376.1"/>
    <property type="molecule type" value="Genomic_DNA"/>
</dbReference>
<reference evidence="2 3" key="1">
    <citation type="journal article" date="2014" name="PLoS Genet.">
        <title>Phylogenetically driven sequencing of extremely halophilic archaea reveals strategies for static and dynamic osmo-response.</title>
        <authorList>
            <person name="Becker E.A."/>
            <person name="Seitzer P.M."/>
            <person name="Tritt A."/>
            <person name="Larsen D."/>
            <person name="Krusor M."/>
            <person name="Yao A.I."/>
            <person name="Wu D."/>
            <person name="Madern D."/>
            <person name="Eisen J.A."/>
            <person name="Darling A.E."/>
            <person name="Facciotti M.T."/>
        </authorList>
    </citation>
    <scope>NUCLEOTIDE SEQUENCE [LARGE SCALE GENOMIC DNA]</scope>
    <source>
        <strain evidence="2 3">JCM 14848</strain>
    </source>
</reference>